<dbReference type="AlphaFoldDB" id="A0A2P2J6P7"/>
<name>A0A2P2J6P7_RHIMU</name>
<dbReference type="EMBL" id="GGEC01008646">
    <property type="protein sequence ID" value="MBW89129.1"/>
    <property type="molecule type" value="Transcribed_RNA"/>
</dbReference>
<accession>A0A2P2J6P7</accession>
<proteinExistence type="predicted"/>
<organism evidence="1">
    <name type="scientific">Rhizophora mucronata</name>
    <name type="common">Asiatic mangrove</name>
    <dbReference type="NCBI Taxonomy" id="61149"/>
    <lineage>
        <taxon>Eukaryota</taxon>
        <taxon>Viridiplantae</taxon>
        <taxon>Streptophyta</taxon>
        <taxon>Embryophyta</taxon>
        <taxon>Tracheophyta</taxon>
        <taxon>Spermatophyta</taxon>
        <taxon>Magnoliopsida</taxon>
        <taxon>eudicotyledons</taxon>
        <taxon>Gunneridae</taxon>
        <taxon>Pentapetalae</taxon>
        <taxon>rosids</taxon>
        <taxon>fabids</taxon>
        <taxon>Malpighiales</taxon>
        <taxon>Rhizophoraceae</taxon>
        <taxon>Rhizophora</taxon>
    </lineage>
</organism>
<reference evidence="1" key="1">
    <citation type="submission" date="2018-02" db="EMBL/GenBank/DDBJ databases">
        <title>Rhizophora mucronata_Transcriptome.</title>
        <authorList>
            <person name="Meera S.P."/>
            <person name="Sreeshan A."/>
            <person name="Augustine A."/>
        </authorList>
    </citation>
    <scope>NUCLEOTIDE SEQUENCE</scope>
    <source>
        <tissue evidence="1">Leaf</tissue>
    </source>
</reference>
<protein>
    <submittedName>
        <fullName evidence="1">Uncharacterized protein</fullName>
    </submittedName>
</protein>
<sequence length="37" mass="4212">MSKSYSSPRRMPEPMCLQPVCLTEPPVNPSCDIEQFI</sequence>
<evidence type="ECO:0000313" key="1">
    <source>
        <dbReference type="EMBL" id="MBW89129.1"/>
    </source>
</evidence>